<dbReference type="OrthoDB" id="9811543at2"/>
<dbReference type="PANTHER" id="PTHR33823:SF4">
    <property type="entry name" value="GENERAL STRESS PROTEIN 16O"/>
    <property type="match status" value="1"/>
</dbReference>
<dbReference type="EMBL" id="BBXV01000008">
    <property type="protein sequence ID" value="GAQ16644.1"/>
    <property type="molecule type" value="Genomic_DNA"/>
</dbReference>
<proteinExistence type="predicted"/>
<feature type="zinc finger region" description="dksA C4-type" evidence="4">
    <location>
        <begin position="92"/>
        <end position="116"/>
    </location>
</feature>
<protein>
    <submittedName>
        <fullName evidence="6">General stress protein 16O</fullName>
    </submittedName>
</protein>
<gene>
    <name evidence="6" type="ORF">OPHB3_0568</name>
</gene>
<evidence type="ECO:0000313" key="7">
    <source>
        <dbReference type="Proteomes" id="UP000052946"/>
    </source>
</evidence>
<dbReference type="PROSITE" id="PS51128">
    <property type="entry name" value="ZF_DKSA_2"/>
    <property type="match status" value="1"/>
</dbReference>
<dbReference type="SUPFAM" id="SSF109635">
    <property type="entry name" value="DnaK suppressor protein DksA, alpha-hairpin domain"/>
    <property type="match status" value="1"/>
</dbReference>
<organism evidence="6 7">
    <name type="scientific">Oceanobacillus picturae</name>
    <dbReference type="NCBI Taxonomy" id="171693"/>
    <lineage>
        <taxon>Bacteria</taxon>
        <taxon>Bacillati</taxon>
        <taxon>Bacillota</taxon>
        <taxon>Bacilli</taxon>
        <taxon>Bacillales</taxon>
        <taxon>Bacillaceae</taxon>
        <taxon>Oceanobacillus</taxon>
    </lineage>
</organism>
<name>A0A0U9H931_9BACI</name>
<dbReference type="Gene3D" id="1.20.120.910">
    <property type="entry name" value="DksA, coiled-coil domain"/>
    <property type="match status" value="1"/>
</dbReference>
<keyword evidence="3" id="KW-0862">Zinc</keyword>
<dbReference type="InterPro" id="IPR014240">
    <property type="entry name" value="YteA"/>
</dbReference>
<evidence type="ECO:0000256" key="4">
    <source>
        <dbReference type="PROSITE-ProRule" id="PRU00510"/>
    </source>
</evidence>
<dbReference type="InterPro" id="IPR000962">
    <property type="entry name" value="Znf_DskA_TraR"/>
</dbReference>
<dbReference type="Pfam" id="PF01258">
    <property type="entry name" value="zf-dskA_traR"/>
    <property type="match status" value="1"/>
</dbReference>
<sequence>MITKEQLLQCKADLVQRQNELINHIQDHFGTTLELAKESVSELSNYDNHPGDMGTELFEREKDIALNEHAETELEDINKALHAIEEGTYGICSQCGADIPFERLAALPTADRCMEHAGNNVIFEEDRTVEEEVFSPNINPDEETDENQVSYDAEDSWQEVSRYGTSETTSDFYGDHEDYDEMYPNSDELVGSAENVEEFLAADIDGIFEGVTYNHNRYEKNLDSVESDSDDETI</sequence>
<dbReference type="GO" id="GO:0008270">
    <property type="term" value="F:zinc ion binding"/>
    <property type="evidence" value="ECO:0007669"/>
    <property type="project" value="UniProtKB-KW"/>
</dbReference>
<dbReference type="PANTHER" id="PTHR33823">
    <property type="entry name" value="RNA POLYMERASE-BINDING TRANSCRIPTION FACTOR DKSA-RELATED"/>
    <property type="match status" value="1"/>
</dbReference>
<comment type="caution">
    <text evidence="6">The sequence shown here is derived from an EMBL/GenBank/DDBJ whole genome shotgun (WGS) entry which is preliminary data.</text>
</comment>
<keyword evidence="1" id="KW-0479">Metal-binding</keyword>
<evidence type="ECO:0000259" key="5">
    <source>
        <dbReference type="Pfam" id="PF01258"/>
    </source>
</evidence>
<reference evidence="6 7" key="2">
    <citation type="journal article" date="2016" name="Genome Announc.">
        <title>Draft Genome Sequence of Oceanobacillus picturae Heshi-B3, Isolated from Fermented Rice Bran in a Traditional Japanese Seafood Dish.</title>
        <authorList>
            <person name="Akuzawa S."/>
            <person name="Nagaoka J."/>
            <person name="Kanekatsu M."/>
            <person name="Kanesaki Y."/>
            <person name="Suzuki T."/>
        </authorList>
    </citation>
    <scope>NUCLEOTIDE SEQUENCE [LARGE SCALE GENOMIC DNA]</scope>
    <source>
        <strain evidence="6 7">Heshi-B3</strain>
    </source>
</reference>
<reference evidence="7" key="1">
    <citation type="submission" date="2015-07" db="EMBL/GenBank/DDBJ databases">
        <title>Draft Genome Sequence of Oceanobacillus picturae Heshi-B3 that Was Isolated from Fermented Rice Bran with Aging Salted Mackerel, Which Was Named Heshiko as Traditional Fermented Seafood in Japan.</title>
        <authorList>
            <person name="Akuzawa S."/>
            <person name="Nakagawa J."/>
            <person name="Kanekatsu T."/>
            <person name="Kanesaki Y."/>
            <person name="Suzuki T."/>
        </authorList>
    </citation>
    <scope>NUCLEOTIDE SEQUENCE [LARGE SCALE GENOMIC DNA]</scope>
    <source>
        <strain evidence="7">Heshi-B3</strain>
    </source>
</reference>
<evidence type="ECO:0000256" key="1">
    <source>
        <dbReference type="ARBA" id="ARBA00022723"/>
    </source>
</evidence>
<evidence type="ECO:0000256" key="3">
    <source>
        <dbReference type="ARBA" id="ARBA00022833"/>
    </source>
</evidence>
<accession>A0A0U9H931</accession>
<dbReference type="RefSeq" id="WP_058949331.1">
    <property type="nucleotide sequence ID" value="NZ_BBXV01000008.1"/>
</dbReference>
<feature type="domain" description="Zinc finger DksA/TraR C4-type" evidence="5">
    <location>
        <begin position="87"/>
        <end position="115"/>
    </location>
</feature>
<evidence type="ECO:0000313" key="6">
    <source>
        <dbReference type="EMBL" id="GAQ16644.1"/>
    </source>
</evidence>
<evidence type="ECO:0000256" key="2">
    <source>
        <dbReference type="ARBA" id="ARBA00022771"/>
    </source>
</evidence>
<dbReference type="AlphaFoldDB" id="A0A0U9H931"/>
<dbReference type="Proteomes" id="UP000052946">
    <property type="component" value="Unassembled WGS sequence"/>
</dbReference>
<keyword evidence="2" id="KW-0863">Zinc-finger</keyword>
<dbReference type="NCBIfam" id="TIGR02890">
    <property type="entry name" value="bacill_yteA"/>
    <property type="match status" value="1"/>
</dbReference>
<dbReference type="InterPro" id="IPR037187">
    <property type="entry name" value="DnaK_N"/>
</dbReference>
<dbReference type="SUPFAM" id="SSF57716">
    <property type="entry name" value="Glucocorticoid receptor-like (DNA-binding domain)"/>
    <property type="match status" value="1"/>
</dbReference>